<organism evidence="2 4">
    <name type="scientific">Amycolatopsis regifaucium</name>
    <dbReference type="NCBI Taxonomy" id="546365"/>
    <lineage>
        <taxon>Bacteria</taxon>
        <taxon>Bacillati</taxon>
        <taxon>Actinomycetota</taxon>
        <taxon>Actinomycetes</taxon>
        <taxon>Pseudonocardiales</taxon>
        <taxon>Pseudonocardiaceae</taxon>
        <taxon>Amycolatopsis</taxon>
    </lineage>
</organism>
<comment type="caution">
    <text evidence="2">The sequence shown here is derived from an EMBL/GenBank/DDBJ whole genome shotgun (WGS) entry which is preliminary data.</text>
</comment>
<evidence type="ECO:0000313" key="2">
    <source>
        <dbReference type="EMBL" id="KZB79630.1"/>
    </source>
</evidence>
<dbReference type="EMBL" id="LOBU02000006">
    <property type="protein sequence ID" value="OKA10053.1"/>
    <property type="molecule type" value="Genomic_DNA"/>
</dbReference>
<evidence type="ECO:0000256" key="1">
    <source>
        <dbReference type="SAM" id="MobiDB-lite"/>
    </source>
</evidence>
<sequence>MAQDIVPIELGLPQGDVVTLWAPRWRQEGDKREAFLGQEDDLYAFPDVAHLAAFVRTESEHGLSDHPSWRLVPPLSVAQLTPTYVHKYDLVGVPELVAGERPTPWAITKLVGIVAVMRSLADMYELDEVTDVLDKAKGFAILAEFKYDREGERLWGRPGHDRRQQLGRRPRRPRLARDVPRHR</sequence>
<feature type="region of interest" description="Disordered" evidence="1">
    <location>
        <begin position="154"/>
        <end position="183"/>
    </location>
</feature>
<dbReference type="Proteomes" id="UP000076321">
    <property type="component" value="Unassembled WGS sequence"/>
</dbReference>
<dbReference type="OrthoDB" id="3350465at2"/>
<evidence type="ECO:0000313" key="3">
    <source>
        <dbReference type="EMBL" id="OKA10053.1"/>
    </source>
</evidence>
<dbReference type="EMBL" id="LQCI01000051">
    <property type="protein sequence ID" value="KZB79630.1"/>
    <property type="molecule type" value="Genomic_DNA"/>
</dbReference>
<dbReference type="Proteomes" id="UP000186883">
    <property type="component" value="Unassembled WGS sequence"/>
</dbReference>
<evidence type="ECO:0000313" key="5">
    <source>
        <dbReference type="Proteomes" id="UP000186883"/>
    </source>
</evidence>
<reference evidence="3 5" key="2">
    <citation type="submission" date="2016-11" db="EMBL/GenBank/DDBJ databases">
        <title>Genome sequencing of Amycolatopsis regifaucium.</title>
        <authorList>
            <person name="Mayilraj S."/>
            <person name="Kaur N."/>
        </authorList>
    </citation>
    <scope>NUCLEOTIDE SEQUENCE [LARGE SCALE GENOMIC DNA]</scope>
    <source>
        <strain evidence="3 5">GY080</strain>
    </source>
</reference>
<feature type="compositionally biased region" description="Basic residues" evidence="1">
    <location>
        <begin position="165"/>
        <end position="174"/>
    </location>
</feature>
<proteinExistence type="predicted"/>
<evidence type="ECO:0000313" key="4">
    <source>
        <dbReference type="Proteomes" id="UP000076321"/>
    </source>
</evidence>
<name>A0A154M5E3_9PSEU</name>
<keyword evidence="5" id="KW-1185">Reference proteome</keyword>
<gene>
    <name evidence="3" type="ORF">ATP06_0206880</name>
    <name evidence="2" type="ORF">AVL48_14535</name>
</gene>
<accession>A0A154M5E3</accession>
<dbReference type="AlphaFoldDB" id="A0A154M5E3"/>
<feature type="compositionally biased region" description="Basic and acidic residues" evidence="1">
    <location>
        <begin position="154"/>
        <end position="164"/>
    </location>
</feature>
<dbReference type="RefSeq" id="WP_061988145.1">
    <property type="nucleotide sequence ID" value="NZ_FOPQ01000012.1"/>
</dbReference>
<evidence type="ECO:0008006" key="6">
    <source>
        <dbReference type="Google" id="ProtNLM"/>
    </source>
</evidence>
<reference evidence="2 4" key="1">
    <citation type="submission" date="2015-12" db="EMBL/GenBank/DDBJ databases">
        <title>Amycolatopsis regifaucium genome sequencing and assembly.</title>
        <authorList>
            <person name="Mayilraj S."/>
        </authorList>
    </citation>
    <scope>NUCLEOTIDE SEQUENCE [LARGE SCALE GENOMIC DNA]</scope>
    <source>
        <strain evidence="2 4">GY080</strain>
    </source>
</reference>
<protein>
    <recommendedName>
        <fullName evidence="6">Primosomal protein</fullName>
    </recommendedName>
</protein>